<name>B0X4A1_CULQU</name>
<dbReference type="EMBL" id="DS232333">
    <property type="protein sequence ID" value="EDS40254.1"/>
    <property type="molecule type" value="Genomic_DNA"/>
</dbReference>
<feature type="non-terminal residue" evidence="1">
    <location>
        <position position="1"/>
    </location>
</feature>
<proteinExistence type="predicted"/>
<sequence>ACGELLIDQSGLGGKFAKKIQVVNKGKRKKSEMCLASRKQFNIVAS</sequence>
<dbReference type="Proteomes" id="UP000002320">
    <property type="component" value="Unassembled WGS sequence"/>
</dbReference>
<dbReference type="HOGENOM" id="CLU_3194076_0_0_1"/>
<evidence type="ECO:0000313" key="1">
    <source>
        <dbReference type="EMBL" id="EDS40254.1"/>
    </source>
</evidence>
<protein>
    <submittedName>
        <fullName evidence="1 2">Uncharacterized protein</fullName>
    </submittedName>
</protein>
<dbReference type="EnsemblMetazoa" id="CPIJ014318-RA">
    <property type="protein sequence ID" value="CPIJ014318-PA"/>
    <property type="gene ID" value="CPIJ014318"/>
</dbReference>
<dbReference type="KEGG" id="cqu:CpipJ_CPIJ014318"/>
<organism>
    <name type="scientific">Culex quinquefasciatus</name>
    <name type="common">Southern house mosquito</name>
    <name type="synonym">Culex pungens</name>
    <dbReference type="NCBI Taxonomy" id="7176"/>
    <lineage>
        <taxon>Eukaryota</taxon>
        <taxon>Metazoa</taxon>
        <taxon>Ecdysozoa</taxon>
        <taxon>Arthropoda</taxon>
        <taxon>Hexapoda</taxon>
        <taxon>Insecta</taxon>
        <taxon>Pterygota</taxon>
        <taxon>Neoptera</taxon>
        <taxon>Endopterygota</taxon>
        <taxon>Diptera</taxon>
        <taxon>Nematocera</taxon>
        <taxon>Culicoidea</taxon>
        <taxon>Culicidae</taxon>
        <taxon>Culicinae</taxon>
        <taxon>Culicini</taxon>
        <taxon>Culex</taxon>
        <taxon>Culex</taxon>
    </lineage>
</organism>
<reference evidence="1" key="1">
    <citation type="submission" date="2007-03" db="EMBL/GenBank/DDBJ databases">
        <title>Annotation of Culex pipiens quinquefasciatus.</title>
        <authorList>
            <consortium name="The Broad Institute Genome Sequencing Platform"/>
            <person name="Atkinson P.W."/>
            <person name="Hemingway J."/>
            <person name="Christensen B.M."/>
            <person name="Higgs S."/>
            <person name="Kodira C."/>
            <person name="Hannick L."/>
            <person name="Megy K."/>
            <person name="O'Leary S."/>
            <person name="Pearson M."/>
            <person name="Haas B.J."/>
            <person name="Mauceli E."/>
            <person name="Wortman J.R."/>
            <person name="Lee N.H."/>
            <person name="Guigo R."/>
            <person name="Stanke M."/>
            <person name="Alvarado L."/>
            <person name="Amedeo P."/>
            <person name="Antoine C.H."/>
            <person name="Arensburger P."/>
            <person name="Bidwell S.L."/>
            <person name="Crawford M."/>
            <person name="Camaro F."/>
            <person name="Devon K."/>
            <person name="Engels R."/>
            <person name="Hammond M."/>
            <person name="Howarth C."/>
            <person name="Koehrsen M."/>
            <person name="Lawson D."/>
            <person name="Montgomery P."/>
            <person name="Nene V."/>
            <person name="Nusbaum C."/>
            <person name="Puiu D."/>
            <person name="Romero-Severson J."/>
            <person name="Severson D.W."/>
            <person name="Shumway M."/>
            <person name="Sisk P."/>
            <person name="Stolte C."/>
            <person name="Zeng Q."/>
            <person name="Eisenstadt E."/>
            <person name="Fraser-Liggett C."/>
            <person name="Strausberg R."/>
            <person name="Galagan J."/>
            <person name="Birren B."/>
            <person name="Collins F.H."/>
        </authorList>
    </citation>
    <scope>NUCLEOTIDE SEQUENCE [LARGE SCALE GENOMIC DNA]</scope>
    <source>
        <strain evidence="1">JHB</strain>
    </source>
</reference>
<evidence type="ECO:0000313" key="2">
    <source>
        <dbReference type="EnsemblMetazoa" id="CPIJ014318-PA"/>
    </source>
</evidence>
<reference evidence="2" key="2">
    <citation type="submission" date="2020-05" db="UniProtKB">
        <authorList>
            <consortium name="EnsemblMetazoa"/>
        </authorList>
    </citation>
    <scope>IDENTIFICATION</scope>
    <source>
        <strain evidence="2">JHB</strain>
    </source>
</reference>
<evidence type="ECO:0000313" key="3">
    <source>
        <dbReference type="Proteomes" id="UP000002320"/>
    </source>
</evidence>
<dbReference type="InParanoid" id="B0X4A1"/>
<dbReference type="AlphaFoldDB" id="B0X4A1"/>
<keyword evidence="3" id="KW-1185">Reference proteome</keyword>
<dbReference type="VEuPathDB" id="VectorBase:CPIJ014318"/>
<accession>B0X4A1</accession>
<gene>
    <name evidence="2" type="primary">6047412</name>
    <name evidence="1" type="ORF">CpipJ_CPIJ014318</name>
</gene>